<dbReference type="SUPFAM" id="SSF69786">
    <property type="entry name" value="YggU-like"/>
    <property type="match status" value="1"/>
</dbReference>
<dbReference type="NCBIfam" id="TIGR00251">
    <property type="entry name" value="DUF167 family protein"/>
    <property type="match status" value="1"/>
</dbReference>
<gene>
    <name evidence="3" type="ORF">SCARR_05061</name>
</gene>
<keyword evidence="4" id="KW-1185">Reference proteome</keyword>
<reference evidence="3 4" key="1">
    <citation type="submission" date="2019-04" db="EMBL/GenBank/DDBJ databases">
        <authorList>
            <person name="Van Vliet M D."/>
        </authorList>
    </citation>
    <scope>NUCLEOTIDE SEQUENCE [LARGE SCALE GENOMIC DNA]</scope>
    <source>
        <strain evidence="3 4">F21</strain>
    </source>
</reference>
<sequence length="96" mass="10515">MPCYEEKDGCIILNVRVVPRASKDGIAGLLGDALKVRIQAPPVDGKANAYLVKFFSKHWKVSRASIEILSGETGRNKRLKFSSPSDKMRAALNALT</sequence>
<comment type="similarity">
    <text evidence="1 2">Belongs to the UPF0235 family.</text>
</comment>
<dbReference type="PANTHER" id="PTHR13420:SF7">
    <property type="entry name" value="UPF0235 PROTEIN C15ORF40"/>
    <property type="match status" value="1"/>
</dbReference>
<dbReference type="EMBL" id="CAAHFH010000003">
    <property type="protein sequence ID" value="VGO22962.1"/>
    <property type="molecule type" value="Genomic_DNA"/>
</dbReference>
<organism evidence="3 4">
    <name type="scientific">Pontiella sulfatireligans</name>
    <dbReference type="NCBI Taxonomy" id="2750658"/>
    <lineage>
        <taxon>Bacteria</taxon>
        <taxon>Pseudomonadati</taxon>
        <taxon>Kiritimatiellota</taxon>
        <taxon>Kiritimatiellia</taxon>
        <taxon>Kiritimatiellales</taxon>
        <taxon>Pontiellaceae</taxon>
        <taxon>Pontiella</taxon>
    </lineage>
</organism>
<evidence type="ECO:0000313" key="3">
    <source>
        <dbReference type="EMBL" id="VGO22962.1"/>
    </source>
</evidence>
<dbReference type="Gene3D" id="3.30.1200.10">
    <property type="entry name" value="YggU-like"/>
    <property type="match status" value="1"/>
</dbReference>
<evidence type="ECO:0000256" key="2">
    <source>
        <dbReference type="HAMAP-Rule" id="MF_00634"/>
    </source>
</evidence>
<dbReference type="GO" id="GO:0005737">
    <property type="term" value="C:cytoplasm"/>
    <property type="evidence" value="ECO:0007669"/>
    <property type="project" value="TreeGrafter"/>
</dbReference>
<dbReference type="AlphaFoldDB" id="A0A6C2URL1"/>
<dbReference type="PANTHER" id="PTHR13420">
    <property type="entry name" value="UPF0235 PROTEIN C15ORF40"/>
    <property type="match status" value="1"/>
</dbReference>
<dbReference type="RefSeq" id="WP_136064936.1">
    <property type="nucleotide sequence ID" value="NZ_CAAHFH010000003.1"/>
</dbReference>
<dbReference type="Pfam" id="PF02594">
    <property type="entry name" value="DUF167"/>
    <property type="match status" value="1"/>
</dbReference>
<evidence type="ECO:0000313" key="4">
    <source>
        <dbReference type="Proteomes" id="UP000346198"/>
    </source>
</evidence>
<dbReference type="HAMAP" id="MF_00634">
    <property type="entry name" value="UPF0235"/>
    <property type="match status" value="1"/>
</dbReference>
<dbReference type="SMART" id="SM01152">
    <property type="entry name" value="DUF167"/>
    <property type="match status" value="1"/>
</dbReference>
<protein>
    <recommendedName>
        <fullName evidence="2">UPF0235 protein SCARR_05061</fullName>
    </recommendedName>
</protein>
<evidence type="ECO:0000256" key="1">
    <source>
        <dbReference type="ARBA" id="ARBA00010364"/>
    </source>
</evidence>
<name>A0A6C2URL1_9BACT</name>
<dbReference type="InterPro" id="IPR036591">
    <property type="entry name" value="YggU-like_sf"/>
</dbReference>
<dbReference type="Proteomes" id="UP000346198">
    <property type="component" value="Unassembled WGS sequence"/>
</dbReference>
<dbReference type="InterPro" id="IPR003746">
    <property type="entry name" value="DUF167"/>
</dbReference>
<accession>A0A6C2URL1</accession>
<proteinExistence type="inferred from homology"/>